<keyword evidence="1" id="KW-0378">Hydrolase</keyword>
<dbReference type="GO" id="GO:0043755">
    <property type="term" value="F:alpha-ribazole phosphatase activity"/>
    <property type="evidence" value="ECO:0007669"/>
    <property type="project" value="UniProtKB-EC"/>
</dbReference>
<dbReference type="InterPro" id="IPR029033">
    <property type="entry name" value="His_PPase_superfam"/>
</dbReference>
<reference evidence="1" key="1">
    <citation type="submission" date="2018-06" db="EMBL/GenBank/DDBJ databases">
        <authorList>
            <person name="Zhirakovskaya E."/>
        </authorList>
    </citation>
    <scope>NUCLEOTIDE SEQUENCE</scope>
</reference>
<dbReference type="EMBL" id="UOFU01000357">
    <property type="protein sequence ID" value="VAX03975.1"/>
    <property type="molecule type" value="Genomic_DNA"/>
</dbReference>
<proteinExistence type="predicted"/>
<dbReference type="PANTHER" id="PTHR48100:SF1">
    <property type="entry name" value="HISTIDINE PHOSPHATASE FAMILY PROTEIN-RELATED"/>
    <property type="match status" value="1"/>
</dbReference>
<dbReference type="SMART" id="SM00855">
    <property type="entry name" value="PGAM"/>
    <property type="match status" value="1"/>
</dbReference>
<dbReference type="CDD" id="cd07067">
    <property type="entry name" value="HP_PGM_like"/>
    <property type="match status" value="1"/>
</dbReference>
<accession>A0A3B1BCC8</accession>
<dbReference type="PANTHER" id="PTHR48100">
    <property type="entry name" value="BROAD-SPECIFICITY PHOSPHATASE YOR283W-RELATED"/>
    <property type="match status" value="1"/>
</dbReference>
<dbReference type="Pfam" id="PF00300">
    <property type="entry name" value="His_Phos_1"/>
    <property type="match status" value="1"/>
</dbReference>
<protein>
    <submittedName>
        <fullName evidence="1">Alpha-ribazole-5'-phosphate phosphatase</fullName>
        <ecNumber evidence="1">3.1.3.73</ecNumber>
    </submittedName>
</protein>
<dbReference type="InterPro" id="IPR013078">
    <property type="entry name" value="His_Pase_superF_clade-1"/>
</dbReference>
<dbReference type="AlphaFoldDB" id="A0A3B1BCC8"/>
<dbReference type="EC" id="3.1.3.73" evidence="1"/>
<dbReference type="InterPro" id="IPR050275">
    <property type="entry name" value="PGM_Phosphatase"/>
</dbReference>
<dbReference type="PIRSF" id="PIRSF000709">
    <property type="entry name" value="6PFK_2-Ptase"/>
    <property type="match status" value="1"/>
</dbReference>
<sequence length="201" mass="22664">MTASIDLLRHGEPVGGPRYRGRTDDPLSGRGWLQMHRAVSALGPWQRIDSSPLRRCRDFAERLARHQGLPLQVDTQMTEIDFGRWEGLTAAQLMRHDAEALGNFWRDPVSHTPHGGETLTDFRDRIIDAWQRLLHGLPQDGRLLLVSHGGAIRILLHHILGIPLLKLQQIEVPYGCLSRIHVDWYDGKPSARLAAHGSLLP</sequence>
<name>A0A3B1BCC8_9ZZZZ</name>
<organism evidence="1">
    <name type="scientific">hydrothermal vent metagenome</name>
    <dbReference type="NCBI Taxonomy" id="652676"/>
    <lineage>
        <taxon>unclassified sequences</taxon>
        <taxon>metagenomes</taxon>
        <taxon>ecological metagenomes</taxon>
    </lineage>
</organism>
<gene>
    <name evidence="1" type="ORF">MNBD_GAMMA20-1104</name>
</gene>
<dbReference type="SUPFAM" id="SSF53254">
    <property type="entry name" value="Phosphoglycerate mutase-like"/>
    <property type="match status" value="1"/>
</dbReference>
<dbReference type="GO" id="GO:0005737">
    <property type="term" value="C:cytoplasm"/>
    <property type="evidence" value="ECO:0007669"/>
    <property type="project" value="TreeGrafter"/>
</dbReference>
<evidence type="ECO:0000313" key="1">
    <source>
        <dbReference type="EMBL" id="VAX03975.1"/>
    </source>
</evidence>
<dbReference type="Gene3D" id="3.40.50.1240">
    <property type="entry name" value="Phosphoglycerate mutase-like"/>
    <property type="match status" value="1"/>
</dbReference>